<feature type="region of interest" description="Disordered" evidence="1">
    <location>
        <begin position="94"/>
        <end position="161"/>
    </location>
</feature>
<organism evidence="2 3">
    <name type="scientific">Sparus aurata</name>
    <name type="common">Gilthead sea bream</name>
    <dbReference type="NCBI Taxonomy" id="8175"/>
    <lineage>
        <taxon>Eukaryota</taxon>
        <taxon>Metazoa</taxon>
        <taxon>Chordata</taxon>
        <taxon>Craniata</taxon>
        <taxon>Vertebrata</taxon>
        <taxon>Euteleostomi</taxon>
        <taxon>Actinopterygii</taxon>
        <taxon>Neopterygii</taxon>
        <taxon>Teleostei</taxon>
        <taxon>Neoteleostei</taxon>
        <taxon>Acanthomorphata</taxon>
        <taxon>Eupercaria</taxon>
        <taxon>Spariformes</taxon>
        <taxon>Sparidae</taxon>
        <taxon>Sparus</taxon>
    </lineage>
</organism>
<dbReference type="GO" id="GO:0032184">
    <property type="term" value="F:SUMO polymer binding"/>
    <property type="evidence" value="ECO:0007669"/>
    <property type="project" value="TreeGrafter"/>
</dbReference>
<proteinExistence type="predicted"/>
<dbReference type="OMA" id="NLPPDDC"/>
<dbReference type="Proteomes" id="UP000472265">
    <property type="component" value="Chromosome 18"/>
</dbReference>
<reference evidence="2" key="2">
    <citation type="submission" date="2025-08" db="UniProtKB">
        <authorList>
            <consortium name="Ensembl"/>
        </authorList>
    </citation>
    <scope>IDENTIFICATION</scope>
</reference>
<feature type="region of interest" description="Disordered" evidence="1">
    <location>
        <begin position="1"/>
        <end position="20"/>
    </location>
</feature>
<evidence type="ECO:0000256" key="1">
    <source>
        <dbReference type="SAM" id="MobiDB-lite"/>
    </source>
</evidence>
<reference evidence="2" key="1">
    <citation type="submission" date="2021-04" db="EMBL/GenBank/DDBJ databases">
        <authorList>
            <consortium name="Wellcome Sanger Institute Data Sharing"/>
        </authorList>
    </citation>
    <scope>NUCLEOTIDE SEQUENCE [LARGE SCALE GENOMIC DNA]</scope>
</reference>
<reference evidence="2" key="3">
    <citation type="submission" date="2025-09" db="UniProtKB">
        <authorList>
            <consortium name="Ensembl"/>
        </authorList>
    </citation>
    <scope>IDENTIFICATION</scope>
</reference>
<dbReference type="GeneID" id="115568544"/>
<dbReference type="PANTHER" id="PTHR23187">
    <property type="entry name" value="FLJ44216 PROTEIN-RELATED"/>
    <property type="match status" value="1"/>
</dbReference>
<feature type="compositionally biased region" description="Polar residues" evidence="1">
    <location>
        <begin position="115"/>
        <end position="124"/>
    </location>
</feature>
<dbReference type="OrthoDB" id="6088715at2759"/>
<dbReference type="InterPro" id="IPR052119">
    <property type="entry name" value="ElonginBC-PRC2_ViralRestrict"/>
</dbReference>
<dbReference type="PANTHER" id="PTHR23187:SF3">
    <property type="entry name" value="SUMO-INTERACTING MOTIF-CONTAINING PROTEIN 1"/>
    <property type="match status" value="1"/>
</dbReference>
<feature type="compositionally biased region" description="Acidic residues" evidence="1">
    <location>
        <begin position="11"/>
        <end position="20"/>
    </location>
</feature>
<dbReference type="InParanoid" id="A0A671WJY5"/>
<dbReference type="GeneTree" id="ENSGT00940000153451"/>
<feature type="region of interest" description="Disordered" evidence="1">
    <location>
        <begin position="253"/>
        <end position="381"/>
    </location>
</feature>
<dbReference type="RefSeq" id="XP_030251752.1">
    <property type="nucleotide sequence ID" value="XM_030395892.1"/>
</dbReference>
<gene>
    <name evidence="2" type="primary">simc1</name>
</gene>
<accession>A0A671WJY5</accession>
<keyword evidence="3" id="KW-1185">Reference proteome</keyword>
<feature type="compositionally biased region" description="Pro residues" evidence="1">
    <location>
        <begin position="295"/>
        <end position="305"/>
    </location>
</feature>
<dbReference type="AlphaFoldDB" id="A0A671WJY5"/>
<sequence length="879" mass="98517">MEDVITLSSESDSDKDDSDVEIVGSYSNISSADPLPLTAVRVDVNAVMNVKVPTPYIDLTDPRWILPELKFRKRIPSPFLPLVDLTENEVANGTKQETEDLPPDGSQVNNKKELNSQNSPSSDPTVFAPQPDCGNLKTKESDMDSQTQPPNQTDEEQLQEPSVKLRRLSFLESHVTELKTSGRSVYLTKDCMQMSLQPSQLDRNNEFISKAALNGPQVEPSLNECPPKVIESLVRQDQQENSNEFTNEQLKAKVSPHLQKPADSPCPDKGSSGATSMEKVPHEEERGEFCSSMPIPSPTSPPSPQDTPQDSFQRDVLCSNLEQPEGHQADSRQSCLSDYPPPDSPTSRLNPSEPSDLDSRSHRSPTSSSLVSQIEPTPTSAHKLAENTYEWQSDEVKADEASNSSDILHRSIPRESPLSVLEAKDVDAGSGTGTYGGDLEFDIPLSSFFWEEEGEEVNEESRFDTDFRAASRDDRHFVCPVALRKMMSGPAQALIEEENEGFGTPEVLCRQSLSLVYSTIDENYPEGTLQLLSDLLQPGYYPPKDITFHLLRGILLDPQCPHHLCVQAFNLLIRTQRHHMADKSTVPWDWELLTSVMANQDHTKGQLCQIVRMLMEYVVQTLEDDFQAKLSTSSLHNSIAKKILSCDQQFPRVRDVIKWLFSAIIKSTEHGESIEAARERDEQIRMVSIFQRMLSLALEVDRSPALTSAKLSQELFHMLISGLPLRAQRMLLLESLQSKLLRCKLVEHLLDYTCPVKTSLPMSLSLLLHFMKNCTLAPDHTDGTEMWQRWEELVHLLWMLLLSYNKAMNGYLCSSVTEQTGRAGTLVYKQDDMVTKSAVVEAVEAFLSRSQADIGQSLPLHVEGSLYYLQDHLLDVCQC</sequence>
<evidence type="ECO:0000313" key="2">
    <source>
        <dbReference type="Ensembl" id="ENSSAUP00010039405.1"/>
    </source>
</evidence>
<protein>
    <submittedName>
        <fullName evidence="2">SUMO interacting motifs containing 1</fullName>
    </submittedName>
</protein>
<evidence type="ECO:0000313" key="3">
    <source>
        <dbReference type="Proteomes" id="UP000472265"/>
    </source>
</evidence>
<feature type="compositionally biased region" description="Basic and acidic residues" evidence="1">
    <location>
        <begin position="279"/>
        <end position="288"/>
    </location>
</feature>
<feature type="region of interest" description="Disordered" evidence="1">
    <location>
        <begin position="392"/>
        <end position="411"/>
    </location>
</feature>
<dbReference type="CTD" id="375484"/>
<dbReference type="Ensembl" id="ENSSAUT00010041541.1">
    <property type="protein sequence ID" value="ENSSAUP00010039405.1"/>
    <property type="gene ID" value="ENSSAUG00010016593.1"/>
</dbReference>
<name>A0A671WJY5_SPAAU</name>